<protein>
    <submittedName>
        <fullName evidence="1">Aldo/keto reductase</fullName>
    </submittedName>
</protein>
<name>A0ACB8TRW8_9APHY</name>
<dbReference type="EMBL" id="MU274940">
    <property type="protein sequence ID" value="KAI0084599.1"/>
    <property type="molecule type" value="Genomic_DNA"/>
</dbReference>
<reference evidence="1" key="1">
    <citation type="journal article" date="2021" name="Environ. Microbiol.">
        <title>Gene family expansions and transcriptome signatures uncover fungal adaptations to wood decay.</title>
        <authorList>
            <person name="Hage H."/>
            <person name="Miyauchi S."/>
            <person name="Viragh M."/>
            <person name="Drula E."/>
            <person name="Min B."/>
            <person name="Chaduli D."/>
            <person name="Navarro D."/>
            <person name="Favel A."/>
            <person name="Norest M."/>
            <person name="Lesage-Meessen L."/>
            <person name="Balint B."/>
            <person name="Merenyi Z."/>
            <person name="de Eugenio L."/>
            <person name="Morin E."/>
            <person name="Martinez A.T."/>
            <person name="Baldrian P."/>
            <person name="Stursova M."/>
            <person name="Martinez M.J."/>
            <person name="Novotny C."/>
            <person name="Magnuson J.K."/>
            <person name="Spatafora J.W."/>
            <person name="Maurice S."/>
            <person name="Pangilinan J."/>
            <person name="Andreopoulos W."/>
            <person name="LaButti K."/>
            <person name="Hundley H."/>
            <person name="Na H."/>
            <person name="Kuo A."/>
            <person name="Barry K."/>
            <person name="Lipzen A."/>
            <person name="Henrissat B."/>
            <person name="Riley R."/>
            <person name="Ahrendt S."/>
            <person name="Nagy L.G."/>
            <person name="Grigoriev I.V."/>
            <person name="Martin F."/>
            <person name="Rosso M.N."/>
        </authorList>
    </citation>
    <scope>NUCLEOTIDE SEQUENCE</scope>
    <source>
        <strain evidence="1">CBS 384.51</strain>
    </source>
</reference>
<keyword evidence="2" id="KW-1185">Reference proteome</keyword>
<evidence type="ECO:0000313" key="1">
    <source>
        <dbReference type="EMBL" id="KAI0084599.1"/>
    </source>
</evidence>
<comment type="caution">
    <text evidence="1">The sequence shown here is derived from an EMBL/GenBank/DDBJ whole genome shotgun (WGS) entry which is preliminary data.</text>
</comment>
<proteinExistence type="predicted"/>
<sequence length="315" mass="35019">MSAPLVPQFTFNNGLKIPGIGMGCWIDRSGGLDQVEGMCKNAIKNGYRHIDTACGYNNEQLVGKAIRESGIPRSEIFLTTKLWSADHGRVREAFEESLAKLNVGYIDLYLMHWPQALIGDETAISPEDSPTFVETWKEMEKLLDTGKVKSIGVSNFSIKNLEVLLPHAKVVPATNQVEVHPFLPSFELQKYCEEKGILISAYSPLGMGKPVFFSDPDYAKIVEAHKANPAQIVISWLVQRGIATICKSANVERQKTNITLVNLTPEEVNTINAVHKKPGQHRTLVYPVIAPEGILFGWSYEQLGWPFDKAGVVRE</sequence>
<dbReference type="Proteomes" id="UP001055072">
    <property type="component" value="Unassembled WGS sequence"/>
</dbReference>
<evidence type="ECO:0000313" key="2">
    <source>
        <dbReference type="Proteomes" id="UP001055072"/>
    </source>
</evidence>
<organism evidence="1 2">
    <name type="scientific">Irpex rosettiformis</name>
    <dbReference type="NCBI Taxonomy" id="378272"/>
    <lineage>
        <taxon>Eukaryota</taxon>
        <taxon>Fungi</taxon>
        <taxon>Dikarya</taxon>
        <taxon>Basidiomycota</taxon>
        <taxon>Agaricomycotina</taxon>
        <taxon>Agaricomycetes</taxon>
        <taxon>Polyporales</taxon>
        <taxon>Irpicaceae</taxon>
        <taxon>Irpex</taxon>
    </lineage>
</organism>
<gene>
    <name evidence="1" type="ORF">BDY19DRAFT_997518</name>
</gene>
<accession>A0ACB8TRW8</accession>